<dbReference type="EMBL" id="QVQW01000010">
    <property type="protein sequence ID" value="RKU47296.1"/>
    <property type="molecule type" value="Genomic_DNA"/>
</dbReference>
<protein>
    <submittedName>
        <fullName evidence="2">Uncharacterized protein</fullName>
    </submittedName>
</protein>
<accession>A0A420YHQ1</accession>
<dbReference type="AlphaFoldDB" id="A0A420YHQ1"/>
<sequence length="221" mass="24202">MAKQAANGGDENKADRPGPFDEAYTTGLLTFINETINNESEASTRAQPADGSYLANIQNWASSYQTYPDPANQQSQAASYQHQQGHSRPYVSPYATIPEQNHSAPYEQDADNAYSQDPGSAYAPPSGSSPAPEQEQDSTPAAARSNQALPHPTSVGPDHECPTDGHRYRKLTSTLEHMAWRCLLCGDGPLFEVWKCWKCDSFRCEPCAQYETTLDPAAEIL</sequence>
<keyword evidence="3" id="KW-1185">Reference proteome</keyword>
<feature type="compositionally biased region" description="Basic and acidic residues" evidence="1">
    <location>
        <begin position="10"/>
        <end position="19"/>
    </location>
</feature>
<feature type="compositionally biased region" description="Low complexity" evidence="1">
    <location>
        <begin position="73"/>
        <end position="87"/>
    </location>
</feature>
<proteinExistence type="predicted"/>
<evidence type="ECO:0000256" key="1">
    <source>
        <dbReference type="SAM" id="MobiDB-lite"/>
    </source>
</evidence>
<comment type="caution">
    <text evidence="2">The sequence shown here is derived from an EMBL/GenBank/DDBJ whole genome shotgun (WGS) entry which is preliminary data.</text>
</comment>
<evidence type="ECO:0000313" key="3">
    <source>
        <dbReference type="Proteomes" id="UP000275385"/>
    </source>
</evidence>
<feature type="compositionally biased region" description="Low complexity" evidence="1">
    <location>
        <begin position="118"/>
        <end position="132"/>
    </location>
</feature>
<dbReference type="Proteomes" id="UP000275385">
    <property type="component" value="Unassembled WGS sequence"/>
</dbReference>
<name>A0A420YHQ1_9PEZI</name>
<feature type="region of interest" description="Disordered" evidence="1">
    <location>
        <begin position="65"/>
        <end position="163"/>
    </location>
</feature>
<evidence type="ECO:0000313" key="2">
    <source>
        <dbReference type="EMBL" id="RKU47296.1"/>
    </source>
</evidence>
<organism evidence="2 3">
    <name type="scientific">Coniochaeta pulveracea</name>
    <dbReference type="NCBI Taxonomy" id="177199"/>
    <lineage>
        <taxon>Eukaryota</taxon>
        <taxon>Fungi</taxon>
        <taxon>Dikarya</taxon>
        <taxon>Ascomycota</taxon>
        <taxon>Pezizomycotina</taxon>
        <taxon>Sordariomycetes</taxon>
        <taxon>Sordariomycetidae</taxon>
        <taxon>Coniochaetales</taxon>
        <taxon>Coniochaetaceae</taxon>
        <taxon>Coniochaeta</taxon>
    </lineage>
</organism>
<gene>
    <name evidence="2" type="ORF">DL546_009332</name>
</gene>
<reference evidence="2 3" key="1">
    <citation type="submission" date="2018-08" db="EMBL/GenBank/DDBJ databases">
        <title>Draft genome of the lignicolous fungus Coniochaeta pulveracea.</title>
        <authorList>
            <person name="Borstlap C.J."/>
            <person name="De Witt R.N."/>
            <person name="Botha A."/>
            <person name="Volschenk H."/>
        </authorList>
    </citation>
    <scope>NUCLEOTIDE SEQUENCE [LARGE SCALE GENOMIC DNA]</scope>
    <source>
        <strain evidence="2 3">CAB683</strain>
    </source>
</reference>
<feature type="region of interest" description="Disordered" evidence="1">
    <location>
        <begin position="1"/>
        <end position="25"/>
    </location>
</feature>